<protein>
    <submittedName>
        <fullName evidence="2">Uncharacterized protein</fullName>
    </submittedName>
</protein>
<organism evidence="2">
    <name type="scientific">Cacopsylla melanoneura</name>
    <dbReference type="NCBI Taxonomy" id="428564"/>
    <lineage>
        <taxon>Eukaryota</taxon>
        <taxon>Metazoa</taxon>
        <taxon>Ecdysozoa</taxon>
        <taxon>Arthropoda</taxon>
        <taxon>Hexapoda</taxon>
        <taxon>Insecta</taxon>
        <taxon>Pterygota</taxon>
        <taxon>Neoptera</taxon>
        <taxon>Paraneoptera</taxon>
        <taxon>Hemiptera</taxon>
        <taxon>Sternorrhyncha</taxon>
        <taxon>Psylloidea</taxon>
        <taxon>Psyllidae</taxon>
        <taxon>Psyllinae</taxon>
        <taxon>Cacopsylla</taxon>
    </lineage>
</organism>
<feature type="compositionally biased region" description="Acidic residues" evidence="1">
    <location>
        <begin position="19"/>
        <end position="41"/>
    </location>
</feature>
<name>A0A8D8WRN6_9HEMI</name>
<evidence type="ECO:0000313" key="2">
    <source>
        <dbReference type="EMBL" id="CAG6667879.1"/>
    </source>
</evidence>
<feature type="compositionally biased region" description="Basic residues" evidence="1">
    <location>
        <begin position="186"/>
        <end position="195"/>
    </location>
</feature>
<dbReference type="AlphaFoldDB" id="A0A8D8WRN6"/>
<dbReference type="EMBL" id="HBUF01217624">
    <property type="protein sequence ID" value="CAG6667879.1"/>
    <property type="molecule type" value="Transcribed_RNA"/>
</dbReference>
<feature type="region of interest" description="Disordered" evidence="1">
    <location>
        <begin position="1"/>
        <end position="110"/>
    </location>
</feature>
<proteinExistence type="predicted"/>
<feature type="compositionally biased region" description="Polar residues" evidence="1">
    <location>
        <begin position="76"/>
        <end position="86"/>
    </location>
</feature>
<feature type="region of interest" description="Disordered" evidence="1">
    <location>
        <begin position="156"/>
        <end position="195"/>
    </location>
</feature>
<feature type="compositionally biased region" description="Basic and acidic residues" evidence="1">
    <location>
        <begin position="1"/>
        <end position="18"/>
    </location>
</feature>
<accession>A0A8D8WRN6</accession>
<sequence>MKLRNRAKDNENSKRPVDDDNEEDVDDPEVDSDSDPEWGTESEEKNEMFSMKRKSFVPIPLQMQQPPAKLKKIEPITSTSSSNSETPKAGPSGVTQKSPATDKNRNTPTTVLYKDKTFQQSKSTGNDWIGDEEIERENMYSEFELLLEMGIGSKQEQKTLGKNSLQQATQETKSNRENLSPNTKRYNLRKNHLSC</sequence>
<feature type="compositionally biased region" description="Polar residues" evidence="1">
    <location>
        <begin position="158"/>
        <end position="185"/>
    </location>
</feature>
<reference evidence="2" key="1">
    <citation type="submission" date="2021-05" db="EMBL/GenBank/DDBJ databases">
        <authorList>
            <person name="Alioto T."/>
            <person name="Alioto T."/>
            <person name="Gomez Garrido J."/>
        </authorList>
    </citation>
    <scope>NUCLEOTIDE SEQUENCE</scope>
</reference>
<evidence type="ECO:0000256" key="1">
    <source>
        <dbReference type="SAM" id="MobiDB-lite"/>
    </source>
</evidence>